<keyword evidence="2" id="KW-1185">Reference proteome</keyword>
<sequence>MSVLARPRLCPLDIPLILETIGTFLPLKDHCVCSLVSRQWYASIAPFVWWHILSDCDAILRRLYRFRSAPNIQLHPDYRLEAEYLSLIDRLVRRVDAAPGLHRWRRTHLDCVSYLSFILMGWLCDNTRVIVYHYRPPPKLGYWDERRAFKVSTQYLTTQERPNRIIEVVERSRHLERLFLEDEHEPEGPITYRWQTLATPGSIGASARLWTIQPRWPNLQSVELRHCRVEHQFLQVLFSNCPALRQMWLSHVSFEDPGTSKLQGALFQQPSQGVLATTTPVLSAGAFKMPPIQVLGLCRVSGITLGDQVEFAGQLPQLRVLAFIQHPSEVDRTFILKPSFHALRKLDLISGRKGPSQTRSVSSLIVLMLYLEDLTLQDYIVTSAVFNAIRERRSTLKRLVFKRCSVATDFEGWSTTSLPHSVLRCCSNLHTFWCTGHESMSLDCTPELFDQQRWVCADLEDLKIAPDCAPKNNATYTAVEAQAALCLQLSMLSQLKNLSFAGSIGCRLFQVGDGLLLPSRFEQLEILDLASIELDSCARLTVEHARVMAHGWPCLKAIHGLYHMENREFVEYMRRHRPEVRLSQYQMSEEAAPVLSTEDMEARSAS</sequence>
<dbReference type="OrthoDB" id="2376074at2759"/>
<dbReference type="EMBL" id="JAAAIP010000283">
    <property type="protein sequence ID" value="KAG0320431.1"/>
    <property type="molecule type" value="Genomic_DNA"/>
</dbReference>
<accession>A0A9P6RIH7</accession>
<name>A0A9P6RIH7_9FUNG</name>
<dbReference type="AlphaFoldDB" id="A0A9P6RIH7"/>
<proteinExistence type="predicted"/>
<comment type="caution">
    <text evidence="1">The sequence shown here is derived from an EMBL/GenBank/DDBJ whole genome shotgun (WGS) entry which is preliminary data.</text>
</comment>
<dbReference type="SUPFAM" id="SSF52047">
    <property type="entry name" value="RNI-like"/>
    <property type="match status" value="1"/>
</dbReference>
<protein>
    <recommendedName>
        <fullName evidence="3">F-box domain-containing protein</fullName>
    </recommendedName>
</protein>
<dbReference type="SUPFAM" id="SSF81383">
    <property type="entry name" value="F-box domain"/>
    <property type="match status" value="1"/>
</dbReference>
<gene>
    <name evidence="1" type="ORF">BGZ99_004518</name>
</gene>
<evidence type="ECO:0000313" key="1">
    <source>
        <dbReference type="EMBL" id="KAG0320431.1"/>
    </source>
</evidence>
<evidence type="ECO:0000313" key="2">
    <source>
        <dbReference type="Proteomes" id="UP000738325"/>
    </source>
</evidence>
<evidence type="ECO:0008006" key="3">
    <source>
        <dbReference type="Google" id="ProtNLM"/>
    </source>
</evidence>
<dbReference type="Proteomes" id="UP000738325">
    <property type="component" value="Unassembled WGS sequence"/>
</dbReference>
<dbReference type="InterPro" id="IPR032675">
    <property type="entry name" value="LRR_dom_sf"/>
</dbReference>
<organism evidence="1 2">
    <name type="scientific">Dissophora globulifera</name>
    <dbReference type="NCBI Taxonomy" id="979702"/>
    <lineage>
        <taxon>Eukaryota</taxon>
        <taxon>Fungi</taxon>
        <taxon>Fungi incertae sedis</taxon>
        <taxon>Mucoromycota</taxon>
        <taxon>Mortierellomycotina</taxon>
        <taxon>Mortierellomycetes</taxon>
        <taxon>Mortierellales</taxon>
        <taxon>Mortierellaceae</taxon>
        <taxon>Dissophora</taxon>
    </lineage>
</organism>
<dbReference type="Gene3D" id="3.80.10.10">
    <property type="entry name" value="Ribonuclease Inhibitor"/>
    <property type="match status" value="2"/>
</dbReference>
<reference evidence="1" key="1">
    <citation type="journal article" date="2020" name="Fungal Divers.">
        <title>Resolving the Mortierellaceae phylogeny through synthesis of multi-gene phylogenetics and phylogenomics.</title>
        <authorList>
            <person name="Vandepol N."/>
            <person name="Liber J."/>
            <person name="Desiro A."/>
            <person name="Na H."/>
            <person name="Kennedy M."/>
            <person name="Barry K."/>
            <person name="Grigoriev I.V."/>
            <person name="Miller A.N."/>
            <person name="O'Donnell K."/>
            <person name="Stajich J.E."/>
            <person name="Bonito G."/>
        </authorList>
    </citation>
    <scope>NUCLEOTIDE SEQUENCE</scope>
    <source>
        <strain evidence="1">REB-010B</strain>
    </source>
</reference>
<dbReference type="InterPro" id="IPR036047">
    <property type="entry name" value="F-box-like_dom_sf"/>
</dbReference>